<feature type="chain" id="PRO_5047056598" evidence="1">
    <location>
        <begin position="22"/>
        <end position="217"/>
    </location>
</feature>
<name>A0ABT1ZZS8_9BURK</name>
<organism evidence="2 3">
    <name type="scientific">Massilia pinisoli</name>
    <dbReference type="NCBI Taxonomy" id="1772194"/>
    <lineage>
        <taxon>Bacteria</taxon>
        <taxon>Pseudomonadati</taxon>
        <taxon>Pseudomonadota</taxon>
        <taxon>Betaproteobacteria</taxon>
        <taxon>Burkholderiales</taxon>
        <taxon>Oxalobacteraceae</taxon>
        <taxon>Telluria group</taxon>
        <taxon>Massilia</taxon>
    </lineage>
</organism>
<dbReference type="RefSeq" id="WP_258819950.1">
    <property type="nucleotide sequence ID" value="NZ_JANUGW010000035.1"/>
</dbReference>
<keyword evidence="1" id="KW-0732">Signal</keyword>
<gene>
    <name evidence="2" type="ORF">NX784_27980</name>
</gene>
<comment type="caution">
    <text evidence="2">The sequence shown here is derived from an EMBL/GenBank/DDBJ whole genome shotgun (WGS) entry which is preliminary data.</text>
</comment>
<dbReference type="Gene3D" id="1.20.58.430">
    <property type="entry name" value="Type IV secretion system, VirB5-domain"/>
    <property type="match status" value="1"/>
</dbReference>
<reference evidence="2 3" key="1">
    <citation type="submission" date="2022-08" db="EMBL/GenBank/DDBJ databases">
        <title>Reclassification of Massilia species as members of the genera Telluria, Duganella, Pseudoduganella, Mokoshia gen. nov. and Zemynaea gen. nov. using orthogonal and non-orthogonal genome-based approaches.</title>
        <authorList>
            <person name="Bowman J.P."/>
        </authorList>
    </citation>
    <scope>NUCLEOTIDE SEQUENCE [LARGE SCALE GENOMIC DNA]</scope>
    <source>
        <strain evidence="2 3">JCM 31316</strain>
    </source>
</reference>
<dbReference type="InterPro" id="IPR023220">
    <property type="entry name" value="T4SS_VirB5-domain"/>
</dbReference>
<evidence type="ECO:0000313" key="3">
    <source>
        <dbReference type="Proteomes" id="UP001204151"/>
    </source>
</evidence>
<dbReference type="InterPro" id="IPR014158">
    <property type="entry name" value="T4SS_VirB5"/>
</dbReference>
<accession>A0ABT1ZZS8</accession>
<dbReference type="SUPFAM" id="SSF101082">
    <property type="entry name" value="Typo IV secretion system protein TraC"/>
    <property type="match status" value="1"/>
</dbReference>
<evidence type="ECO:0000313" key="2">
    <source>
        <dbReference type="EMBL" id="MCS0585426.1"/>
    </source>
</evidence>
<protein>
    <submittedName>
        <fullName evidence="2">Type IV secretion system protein</fullName>
    </submittedName>
</protein>
<dbReference type="Pfam" id="PF07996">
    <property type="entry name" value="T4SS"/>
    <property type="match status" value="1"/>
</dbReference>
<dbReference type="Proteomes" id="UP001204151">
    <property type="component" value="Unassembled WGS sequence"/>
</dbReference>
<proteinExistence type="predicted"/>
<dbReference type="EMBL" id="JANUGW010000035">
    <property type="protein sequence ID" value="MCS0585426.1"/>
    <property type="molecule type" value="Genomic_DNA"/>
</dbReference>
<keyword evidence="3" id="KW-1185">Reference proteome</keyword>
<evidence type="ECO:0000256" key="1">
    <source>
        <dbReference type="SAM" id="SignalP"/>
    </source>
</evidence>
<feature type="signal peptide" evidence="1">
    <location>
        <begin position="1"/>
        <end position="21"/>
    </location>
</feature>
<sequence length="217" mass="23339">MKYRNVILAALMGSGMLSAHAQLVVTDPKALVQAVKQVRAWEQQYLQMRFQIESMTGSRGMANLLQPSARVLPPDWAQSMTQLSALAQEIRATQAILTPAQAASLPPALRLFLSQSQNLSAASQAMAQAAYNDAAVREQRLRTLTGALATTNDPKAAYDLANAIAIEHASLVKDQNQLTAAANGAAAQEEAQRLMIDQMRAASSGLGNFPRIDTRLP</sequence>